<dbReference type="GO" id="GO:0005743">
    <property type="term" value="C:mitochondrial inner membrane"/>
    <property type="evidence" value="ECO:0007669"/>
    <property type="project" value="UniProtKB-SubCell"/>
</dbReference>
<evidence type="ECO:0000256" key="7">
    <source>
        <dbReference type="PROSITE-ProRule" id="PRU01094"/>
    </source>
</evidence>
<evidence type="ECO:0000256" key="9">
    <source>
        <dbReference type="SAM" id="Phobius"/>
    </source>
</evidence>
<comment type="subcellular location">
    <subcellularLocation>
        <location evidence="1">Mitochondrion inner membrane</location>
        <topology evidence="1">Single-pass membrane protein</topology>
    </subcellularLocation>
</comment>
<dbReference type="GO" id="GO:0043022">
    <property type="term" value="F:ribosome binding"/>
    <property type="evidence" value="ECO:0007669"/>
    <property type="project" value="InterPro"/>
</dbReference>
<dbReference type="PANTHER" id="PTHR14009">
    <property type="entry name" value="LEUCINE ZIPPER-EF-HAND CONTAINING TRANSMEMBRANE PROTEIN"/>
    <property type="match status" value="1"/>
</dbReference>
<evidence type="ECO:0000256" key="2">
    <source>
        <dbReference type="ARBA" id="ARBA00022692"/>
    </source>
</evidence>
<dbReference type="AlphaFoldDB" id="A0A9P8T762"/>
<reference evidence="11" key="2">
    <citation type="submission" date="2021-01" db="EMBL/GenBank/DDBJ databases">
        <authorList>
            <person name="Schikora-Tamarit M.A."/>
        </authorList>
    </citation>
    <scope>NUCLEOTIDE SEQUENCE</scope>
    <source>
        <strain evidence="11">CBS6341</strain>
    </source>
</reference>
<dbReference type="OrthoDB" id="275278at2759"/>
<comment type="caution">
    <text evidence="11">The sequence shown here is derived from an EMBL/GenBank/DDBJ whole genome shotgun (WGS) entry which is preliminary data.</text>
</comment>
<evidence type="ECO:0000313" key="12">
    <source>
        <dbReference type="Proteomes" id="UP000769528"/>
    </source>
</evidence>
<accession>A0A9P8T762</accession>
<gene>
    <name evidence="11" type="ORF">WICMUC_005220</name>
</gene>
<evidence type="ECO:0000256" key="6">
    <source>
        <dbReference type="ARBA" id="ARBA00023136"/>
    </source>
</evidence>
<dbReference type="GO" id="GO:0030003">
    <property type="term" value="P:intracellular monoatomic cation homeostasis"/>
    <property type="evidence" value="ECO:0007669"/>
    <property type="project" value="TreeGrafter"/>
</dbReference>
<keyword evidence="4 9" id="KW-1133">Transmembrane helix</keyword>
<evidence type="ECO:0000313" key="11">
    <source>
        <dbReference type="EMBL" id="KAH3667820.1"/>
    </source>
</evidence>
<evidence type="ECO:0000256" key="1">
    <source>
        <dbReference type="ARBA" id="ARBA00004434"/>
    </source>
</evidence>
<organism evidence="11 12">
    <name type="scientific">Wickerhamomyces mucosus</name>
    <dbReference type="NCBI Taxonomy" id="1378264"/>
    <lineage>
        <taxon>Eukaryota</taxon>
        <taxon>Fungi</taxon>
        <taxon>Dikarya</taxon>
        <taxon>Ascomycota</taxon>
        <taxon>Saccharomycotina</taxon>
        <taxon>Saccharomycetes</taxon>
        <taxon>Phaffomycetales</taxon>
        <taxon>Wickerhamomycetaceae</taxon>
        <taxon>Wickerhamomyces</taxon>
    </lineage>
</organism>
<evidence type="ECO:0000256" key="3">
    <source>
        <dbReference type="ARBA" id="ARBA00022792"/>
    </source>
</evidence>
<feature type="compositionally biased region" description="Basic and acidic residues" evidence="8">
    <location>
        <begin position="433"/>
        <end position="446"/>
    </location>
</feature>
<reference evidence="11" key="1">
    <citation type="journal article" date="2021" name="Open Biol.">
        <title>Shared evolutionary footprints suggest mitochondrial oxidative damage underlies multiple complex I losses in fungi.</title>
        <authorList>
            <person name="Schikora-Tamarit M.A."/>
            <person name="Marcet-Houben M."/>
            <person name="Nosek J."/>
            <person name="Gabaldon T."/>
        </authorList>
    </citation>
    <scope>NUCLEOTIDE SEQUENCE</scope>
    <source>
        <strain evidence="11">CBS6341</strain>
    </source>
</reference>
<dbReference type="EMBL" id="JAEUBF010001377">
    <property type="protein sequence ID" value="KAH3667820.1"/>
    <property type="molecule type" value="Genomic_DNA"/>
</dbReference>
<evidence type="ECO:0000256" key="5">
    <source>
        <dbReference type="ARBA" id="ARBA00023128"/>
    </source>
</evidence>
<keyword evidence="12" id="KW-1185">Reference proteome</keyword>
<feature type="transmembrane region" description="Helical" evidence="9">
    <location>
        <begin position="135"/>
        <end position="158"/>
    </location>
</feature>
<keyword evidence="5 7" id="KW-0496">Mitochondrion</keyword>
<dbReference type="InterPro" id="IPR044202">
    <property type="entry name" value="LETM1/MDM38-like"/>
</dbReference>
<name>A0A9P8T762_9ASCO</name>
<evidence type="ECO:0000256" key="8">
    <source>
        <dbReference type="SAM" id="MobiDB-lite"/>
    </source>
</evidence>
<feature type="region of interest" description="Disordered" evidence="8">
    <location>
        <begin position="433"/>
        <end position="453"/>
    </location>
</feature>
<dbReference type="Proteomes" id="UP000769528">
    <property type="component" value="Unassembled WGS sequence"/>
</dbReference>
<dbReference type="InterPro" id="IPR033122">
    <property type="entry name" value="LETM1-like_RBD"/>
</dbReference>
<keyword evidence="3" id="KW-0999">Mitochondrion inner membrane</keyword>
<evidence type="ECO:0000256" key="4">
    <source>
        <dbReference type="ARBA" id="ARBA00022989"/>
    </source>
</evidence>
<dbReference type="Pfam" id="PF07766">
    <property type="entry name" value="LETM1_RBD"/>
    <property type="match status" value="1"/>
</dbReference>
<feature type="domain" description="Letm1 RBD" evidence="10">
    <location>
        <begin position="181"/>
        <end position="372"/>
    </location>
</feature>
<keyword evidence="2 9" id="KW-0812">Transmembrane</keyword>
<protein>
    <recommendedName>
        <fullName evidence="10">Letm1 RBD domain-containing protein</fullName>
    </recommendedName>
</protein>
<proteinExistence type="predicted"/>
<sequence>MIRSQSKVVLLSGRTIIQNQKTQKLDLFISYRAFHITRFGLQNSKRDAPAKPTEPKGVSPNTATSAIVNSKSLAKDHKAKSIWEKVKHEAQHYWDGTKLLGLEIKISLKLALKATAGYELTRRENKQLQRTTQDIVRLVPFSMFVIVPFAELLLPIALKLFPNLLPSTYESKADKEKKTIKLRKTRKDVGNLLRETIQIKPPSTITEDEKDDFKNFLHTLRAGLEPPSREQLLRVARLFKDDTVLDNLQRSQLVAVSKYINLQPIGTNHMLRFRIRSKLLNIKIDDRAIYYEGISSLTTVELQSACAARGIKYAGVPPVELQHDLGLWLELRLKEKIPSTLLILSNAYTYGDLESYETIFDALQAVLSSMPEEVYHVAEVDVVDNVSNKQRLNLIKEQEELIQTETKQEQDGGVIIQVKDKISLDDADKPLENKISEELRESKQKSNDSSSKV</sequence>
<keyword evidence="6 9" id="KW-0472">Membrane</keyword>
<dbReference type="PROSITE" id="PS51758">
    <property type="entry name" value="LETM1_RBD"/>
    <property type="match status" value="1"/>
</dbReference>
<evidence type="ECO:0000259" key="10">
    <source>
        <dbReference type="PROSITE" id="PS51758"/>
    </source>
</evidence>
<dbReference type="PANTHER" id="PTHR14009:SF1">
    <property type="entry name" value="MITOCHONDRIAL PROTON_CALCIUM EXCHANGER PROTEIN"/>
    <property type="match status" value="1"/>
</dbReference>